<dbReference type="EMBL" id="GBXM01040617">
    <property type="protein sequence ID" value="JAH67960.1"/>
    <property type="molecule type" value="Transcribed_RNA"/>
</dbReference>
<organism evidence="1">
    <name type="scientific">Anguilla anguilla</name>
    <name type="common">European freshwater eel</name>
    <name type="synonym">Muraena anguilla</name>
    <dbReference type="NCBI Taxonomy" id="7936"/>
    <lineage>
        <taxon>Eukaryota</taxon>
        <taxon>Metazoa</taxon>
        <taxon>Chordata</taxon>
        <taxon>Craniata</taxon>
        <taxon>Vertebrata</taxon>
        <taxon>Euteleostomi</taxon>
        <taxon>Actinopterygii</taxon>
        <taxon>Neopterygii</taxon>
        <taxon>Teleostei</taxon>
        <taxon>Anguilliformes</taxon>
        <taxon>Anguillidae</taxon>
        <taxon>Anguilla</taxon>
    </lineage>
</organism>
<accession>A0A0E9URZ3</accession>
<protein>
    <submittedName>
        <fullName evidence="1">Uncharacterized protein</fullName>
    </submittedName>
</protein>
<reference evidence="1" key="1">
    <citation type="submission" date="2014-11" db="EMBL/GenBank/DDBJ databases">
        <authorList>
            <person name="Amaro Gonzalez C."/>
        </authorList>
    </citation>
    <scope>NUCLEOTIDE SEQUENCE</scope>
</reference>
<name>A0A0E9URZ3_ANGAN</name>
<evidence type="ECO:0000313" key="1">
    <source>
        <dbReference type="EMBL" id="JAH67960.1"/>
    </source>
</evidence>
<reference evidence="1" key="2">
    <citation type="journal article" date="2015" name="Fish Shellfish Immunol.">
        <title>Early steps in the European eel (Anguilla anguilla)-Vibrio vulnificus interaction in the gills: Role of the RtxA13 toxin.</title>
        <authorList>
            <person name="Callol A."/>
            <person name="Pajuelo D."/>
            <person name="Ebbesson L."/>
            <person name="Teles M."/>
            <person name="MacKenzie S."/>
            <person name="Amaro C."/>
        </authorList>
    </citation>
    <scope>NUCLEOTIDE SEQUENCE</scope>
</reference>
<proteinExistence type="predicted"/>
<sequence length="19" mass="2479">MWRDKSRGHRRHQLQQCQQ</sequence>
<dbReference type="AlphaFoldDB" id="A0A0E9URZ3"/>